<feature type="region of interest" description="Disordered" evidence="1">
    <location>
        <begin position="386"/>
        <end position="434"/>
    </location>
</feature>
<dbReference type="EMBL" id="OX451735">
    <property type="protein sequence ID" value="CAI8592837.1"/>
    <property type="molecule type" value="Genomic_DNA"/>
</dbReference>
<organism evidence="2 3">
    <name type="scientific">Vicia faba</name>
    <name type="common">Broad bean</name>
    <name type="synonym">Faba vulgaris</name>
    <dbReference type="NCBI Taxonomy" id="3906"/>
    <lineage>
        <taxon>Eukaryota</taxon>
        <taxon>Viridiplantae</taxon>
        <taxon>Streptophyta</taxon>
        <taxon>Embryophyta</taxon>
        <taxon>Tracheophyta</taxon>
        <taxon>Spermatophyta</taxon>
        <taxon>Magnoliopsida</taxon>
        <taxon>eudicotyledons</taxon>
        <taxon>Gunneridae</taxon>
        <taxon>Pentapetalae</taxon>
        <taxon>rosids</taxon>
        <taxon>fabids</taxon>
        <taxon>Fabales</taxon>
        <taxon>Fabaceae</taxon>
        <taxon>Papilionoideae</taxon>
        <taxon>50 kb inversion clade</taxon>
        <taxon>NPAAA clade</taxon>
        <taxon>Hologalegina</taxon>
        <taxon>IRL clade</taxon>
        <taxon>Fabeae</taxon>
        <taxon>Vicia</taxon>
    </lineage>
</organism>
<feature type="compositionally biased region" description="Basic and acidic residues" evidence="1">
    <location>
        <begin position="48"/>
        <end position="58"/>
    </location>
</feature>
<evidence type="ECO:0000256" key="1">
    <source>
        <dbReference type="SAM" id="MobiDB-lite"/>
    </source>
</evidence>
<sequence>MHVGEQNRSSNFKAKTDKQEVTNKPHIEPNSNAGSKQPKTIKNVMVAPKHDKVRETSHPVDGNGRSHTSKHQQLPMVESTPKTKPRHKVTLSSGPIKQVAAEGGVSRRSKQKTPPSLLKPPSCLGSIRLAENDIPNAANDTGRLDPNKIAQEYKMSHHQLTNSHLAHASREPLKAIERNTKGMQTDIYNSVSSPVSIQGFKLSDFATTFIDMSEPTLPEHESFNLTEKMDSRPDSSGPAKNLSGETSPFTSNFQNSITRNRDVVSVPNNKPHNVHEPKLRGILTRDDKFTVREGMSSVAETAPLVISNKISSQNVLQDKEMFLQNLATERPTSGHLPPPFDDVIHVIRHSSYRMGSEHPVKESMEMGDTNVDVATTDNSGIRNLSLKSSISDHPGVEKKHARDSDSLVLKPNSLNIPKYSPPTAEEKMPEKESL</sequence>
<feature type="compositionally biased region" description="Polar residues" evidence="1">
    <location>
        <begin position="1"/>
        <end position="13"/>
    </location>
</feature>
<dbReference type="AlphaFoldDB" id="A0AAV0Z4W8"/>
<accession>A0AAV0Z4W8</accession>
<reference evidence="2 3" key="1">
    <citation type="submission" date="2023-01" db="EMBL/GenBank/DDBJ databases">
        <authorList>
            <person name="Kreplak J."/>
        </authorList>
    </citation>
    <scope>NUCLEOTIDE SEQUENCE [LARGE SCALE GENOMIC DNA]</scope>
</reference>
<evidence type="ECO:0000313" key="2">
    <source>
        <dbReference type="EMBL" id="CAI8592837.1"/>
    </source>
</evidence>
<feature type="compositionally biased region" description="Basic and acidic residues" evidence="1">
    <location>
        <begin position="394"/>
        <end position="405"/>
    </location>
</feature>
<feature type="compositionally biased region" description="Polar residues" evidence="1">
    <location>
        <begin position="29"/>
        <end position="40"/>
    </location>
</feature>
<gene>
    <name evidence="2" type="ORF">VFH_I061080</name>
</gene>
<evidence type="ECO:0000313" key="3">
    <source>
        <dbReference type="Proteomes" id="UP001157006"/>
    </source>
</evidence>
<feature type="region of interest" description="Disordered" evidence="1">
    <location>
        <begin position="1"/>
        <end position="122"/>
    </location>
</feature>
<proteinExistence type="predicted"/>
<feature type="compositionally biased region" description="Basic and acidic residues" evidence="1">
    <location>
        <begin position="424"/>
        <end position="434"/>
    </location>
</feature>
<dbReference type="Proteomes" id="UP001157006">
    <property type="component" value="Chromosome 1S"/>
</dbReference>
<name>A0AAV0Z4W8_VICFA</name>
<keyword evidence="3" id="KW-1185">Reference proteome</keyword>
<feature type="compositionally biased region" description="Polar residues" evidence="1">
    <location>
        <begin position="243"/>
        <end position="258"/>
    </location>
</feature>
<feature type="compositionally biased region" description="Basic and acidic residues" evidence="1">
    <location>
        <begin position="14"/>
        <end position="27"/>
    </location>
</feature>
<feature type="region of interest" description="Disordered" evidence="1">
    <location>
        <begin position="227"/>
        <end position="276"/>
    </location>
</feature>
<protein>
    <submittedName>
        <fullName evidence="2">Uncharacterized protein</fullName>
    </submittedName>
</protein>